<reference evidence="3" key="1">
    <citation type="submission" date="2017-09" db="EMBL/GenBank/DDBJ databases">
        <title>The Reconstruction of 2,631 Draft Metagenome-Assembled Genomes from the Global Oceans.</title>
        <authorList>
            <person name="Tully B.J."/>
            <person name="Graham E.D."/>
            <person name="Heidelberg J.F."/>
        </authorList>
    </citation>
    <scope>NUCLEOTIDE SEQUENCE [LARGE SCALE GENOMIC DNA]</scope>
</reference>
<dbReference type="AlphaFoldDB" id="A0A2D6M1D6"/>
<feature type="region of interest" description="Disordered" evidence="1">
    <location>
        <begin position="200"/>
        <end position="219"/>
    </location>
</feature>
<dbReference type="InterPro" id="IPR036390">
    <property type="entry name" value="WH_DNA-bd_sf"/>
</dbReference>
<protein>
    <submittedName>
        <fullName evidence="2">Uncharacterized protein</fullName>
    </submittedName>
</protein>
<dbReference type="Pfam" id="PF13412">
    <property type="entry name" value="HTH_24"/>
    <property type="match status" value="1"/>
</dbReference>
<name>A0A2D6M1D6_9ARCH</name>
<evidence type="ECO:0000313" key="3">
    <source>
        <dbReference type="Proteomes" id="UP000226592"/>
    </source>
</evidence>
<gene>
    <name evidence="2" type="ORF">CL943_02920</name>
</gene>
<evidence type="ECO:0000313" key="2">
    <source>
        <dbReference type="EMBL" id="MAG22231.1"/>
    </source>
</evidence>
<dbReference type="Proteomes" id="UP000226592">
    <property type="component" value="Unassembled WGS sequence"/>
</dbReference>
<feature type="compositionally biased region" description="Basic residues" evidence="1">
    <location>
        <begin position="208"/>
        <end position="219"/>
    </location>
</feature>
<evidence type="ECO:0000256" key="1">
    <source>
        <dbReference type="SAM" id="MobiDB-lite"/>
    </source>
</evidence>
<dbReference type="SUPFAM" id="SSF46785">
    <property type="entry name" value="Winged helix' DNA-binding domain"/>
    <property type="match status" value="1"/>
</dbReference>
<proteinExistence type="predicted"/>
<comment type="caution">
    <text evidence="2">The sequence shown here is derived from an EMBL/GenBank/DDBJ whole genome shotgun (WGS) entry which is preliminary data.</text>
</comment>
<dbReference type="EMBL" id="NZBU01000009">
    <property type="protein sequence ID" value="MAG22231.1"/>
    <property type="molecule type" value="Genomic_DNA"/>
</dbReference>
<organism evidence="2 3">
    <name type="scientific">Candidatus Iainarchaeum sp</name>
    <dbReference type="NCBI Taxonomy" id="3101447"/>
    <lineage>
        <taxon>Archaea</taxon>
        <taxon>Candidatus Iainarchaeota</taxon>
        <taxon>Candidatus Iainarchaeia</taxon>
        <taxon>Candidatus Iainarchaeales</taxon>
        <taxon>Candidatus Iainarchaeaceae</taxon>
        <taxon>Candidatus Iainarchaeum</taxon>
    </lineage>
</organism>
<accession>A0A2D6M1D6</accession>
<sequence>MAKDNIPRGQDGRFEEISPGVAKQVVRSILFSKRTIRQIAQKHGVSSAYVSNARDALRMYGGQAPHLNTREAALLEREYKVMQFIFNACHNAQQTGRKVPSAAKIKISADKVLLGITGSVSLKMVNRVLDTFAVQGIIPPRKKPGPRKQVSVNAQQDPIIKLIREKPAISNAELMRITRLTQSKLNLRLRKLRDLGVLPLRQRPGGKPFRKRRTRIKRK</sequence>